<name>A0A6A6IAV4_9PLEO</name>
<evidence type="ECO:0000313" key="2">
    <source>
        <dbReference type="Proteomes" id="UP000800094"/>
    </source>
</evidence>
<dbReference type="RefSeq" id="XP_033681674.1">
    <property type="nucleotide sequence ID" value="XM_033829455.1"/>
</dbReference>
<keyword evidence="2" id="KW-1185">Reference proteome</keyword>
<gene>
    <name evidence="1" type="ORF">BU26DRAFT_521113</name>
</gene>
<sequence>MVGGYTCGLLDGDFVTVAAASVGSNPAPLLTFAFNAVEFSLLDKDPSLKRQR</sequence>
<proteinExistence type="predicted"/>
<dbReference type="AlphaFoldDB" id="A0A6A6IAV4"/>
<dbReference type="Proteomes" id="UP000800094">
    <property type="component" value="Unassembled WGS sequence"/>
</dbReference>
<protein>
    <submittedName>
        <fullName evidence="1">Uncharacterized protein</fullName>
    </submittedName>
</protein>
<organism evidence="1 2">
    <name type="scientific">Trematosphaeria pertusa</name>
    <dbReference type="NCBI Taxonomy" id="390896"/>
    <lineage>
        <taxon>Eukaryota</taxon>
        <taxon>Fungi</taxon>
        <taxon>Dikarya</taxon>
        <taxon>Ascomycota</taxon>
        <taxon>Pezizomycotina</taxon>
        <taxon>Dothideomycetes</taxon>
        <taxon>Pleosporomycetidae</taxon>
        <taxon>Pleosporales</taxon>
        <taxon>Massarineae</taxon>
        <taxon>Trematosphaeriaceae</taxon>
        <taxon>Trematosphaeria</taxon>
    </lineage>
</organism>
<dbReference type="EMBL" id="ML987198">
    <property type="protein sequence ID" value="KAF2246670.1"/>
    <property type="molecule type" value="Genomic_DNA"/>
</dbReference>
<dbReference type="GeneID" id="54582785"/>
<reference evidence="1" key="1">
    <citation type="journal article" date="2020" name="Stud. Mycol.">
        <title>101 Dothideomycetes genomes: a test case for predicting lifestyles and emergence of pathogens.</title>
        <authorList>
            <person name="Haridas S."/>
            <person name="Albert R."/>
            <person name="Binder M."/>
            <person name="Bloem J."/>
            <person name="Labutti K."/>
            <person name="Salamov A."/>
            <person name="Andreopoulos B."/>
            <person name="Baker S."/>
            <person name="Barry K."/>
            <person name="Bills G."/>
            <person name="Bluhm B."/>
            <person name="Cannon C."/>
            <person name="Castanera R."/>
            <person name="Culley D."/>
            <person name="Daum C."/>
            <person name="Ezra D."/>
            <person name="Gonzalez J."/>
            <person name="Henrissat B."/>
            <person name="Kuo A."/>
            <person name="Liang C."/>
            <person name="Lipzen A."/>
            <person name="Lutzoni F."/>
            <person name="Magnuson J."/>
            <person name="Mondo S."/>
            <person name="Nolan M."/>
            <person name="Ohm R."/>
            <person name="Pangilinan J."/>
            <person name="Park H.-J."/>
            <person name="Ramirez L."/>
            <person name="Alfaro M."/>
            <person name="Sun H."/>
            <person name="Tritt A."/>
            <person name="Yoshinaga Y."/>
            <person name="Zwiers L.-H."/>
            <person name="Turgeon B."/>
            <person name="Goodwin S."/>
            <person name="Spatafora J."/>
            <person name="Crous P."/>
            <person name="Grigoriev I."/>
        </authorList>
    </citation>
    <scope>NUCLEOTIDE SEQUENCE</scope>
    <source>
        <strain evidence="1">CBS 122368</strain>
    </source>
</reference>
<accession>A0A6A6IAV4</accession>
<evidence type="ECO:0000313" key="1">
    <source>
        <dbReference type="EMBL" id="KAF2246670.1"/>
    </source>
</evidence>